<dbReference type="EMBL" id="JAFMYU010000002">
    <property type="protein sequence ID" value="MBO0929851.1"/>
    <property type="molecule type" value="Genomic_DNA"/>
</dbReference>
<evidence type="ECO:0000313" key="3">
    <source>
        <dbReference type="Proteomes" id="UP000664795"/>
    </source>
</evidence>
<dbReference type="RefSeq" id="WP_207333823.1">
    <property type="nucleotide sequence ID" value="NZ_JAFMYU010000002.1"/>
</dbReference>
<protein>
    <submittedName>
        <fullName evidence="2">Uncharacterized protein</fullName>
    </submittedName>
</protein>
<reference evidence="2 3" key="1">
    <citation type="submission" date="2021-03" db="EMBL/GenBank/DDBJ databases">
        <title>Fibrella sp. HMF5036 genome sequencing and assembly.</title>
        <authorList>
            <person name="Kang H."/>
            <person name="Kim H."/>
            <person name="Bae S."/>
            <person name="Joh K."/>
        </authorList>
    </citation>
    <scope>NUCLEOTIDE SEQUENCE [LARGE SCALE GENOMIC DNA]</scope>
    <source>
        <strain evidence="2 3">HMF5036</strain>
    </source>
</reference>
<comment type="caution">
    <text evidence="2">The sequence shown here is derived from an EMBL/GenBank/DDBJ whole genome shotgun (WGS) entry which is preliminary data.</text>
</comment>
<keyword evidence="3" id="KW-1185">Reference proteome</keyword>
<dbReference type="AlphaFoldDB" id="A0A939G0Y9"/>
<proteinExistence type="predicted"/>
<accession>A0A939G0Y9</accession>
<name>A0A939G0Y9_9BACT</name>
<organism evidence="2 3">
    <name type="scientific">Fibrella aquatilis</name>
    <dbReference type="NCBI Taxonomy" id="2817059"/>
    <lineage>
        <taxon>Bacteria</taxon>
        <taxon>Pseudomonadati</taxon>
        <taxon>Bacteroidota</taxon>
        <taxon>Cytophagia</taxon>
        <taxon>Cytophagales</taxon>
        <taxon>Spirosomataceae</taxon>
        <taxon>Fibrella</taxon>
    </lineage>
</organism>
<evidence type="ECO:0000313" key="2">
    <source>
        <dbReference type="EMBL" id="MBO0929851.1"/>
    </source>
</evidence>
<feature type="chain" id="PRO_5038127569" evidence="1">
    <location>
        <begin position="20"/>
        <end position="200"/>
    </location>
</feature>
<dbReference type="Proteomes" id="UP000664795">
    <property type="component" value="Unassembled WGS sequence"/>
</dbReference>
<gene>
    <name evidence="2" type="ORF">J2I48_02550</name>
</gene>
<feature type="signal peptide" evidence="1">
    <location>
        <begin position="1"/>
        <end position="19"/>
    </location>
</feature>
<evidence type="ECO:0000256" key="1">
    <source>
        <dbReference type="SAM" id="SignalP"/>
    </source>
</evidence>
<keyword evidence="1" id="KW-0732">Signal</keyword>
<sequence length="200" mass="22471">MKTLLFGLLLPFIFGPAPLITQPAPPVDHLHLQGPIAFNGQTFRLSTSAQPTPTYVRQEYLPTNEPADGYHNLFMLSVITNGQTIDQTVATQVQRLTDIQEEDLTVHYRVRKDSLTGTATLDFVWRANSDDTNPIMEWNAYRFEPYTSPTGQKGVLMAGNRRRAYGSEIVAFLEAFRTERPQILQSLATFKTPVAVLSNQ</sequence>